<dbReference type="PANTHER" id="PTHR11089">
    <property type="entry name" value="GTP-BINDING PROTEIN-RELATED"/>
    <property type="match status" value="1"/>
</dbReference>
<dbReference type="Pfam" id="PF01926">
    <property type="entry name" value="MMR_HSR1"/>
    <property type="match status" value="1"/>
</dbReference>
<feature type="region of interest" description="Disordered" evidence="6">
    <location>
        <begin position="476"/>
        <end position="576"/>
    </location>
</feature>
<dbReference type="SUPFAM" id="SSF52540">
    <property type="entry name" value="P-loop containing nucleoside triphosphate hydrolases"/>
    <property type="match status" value="1"/>
</dbReference>
<comment type="subcellular location">
    <subcellularLocation>
        <location evidence="1">Nucleus</location>
    </subcellularLocation>
</comment>
<dbReference type="Gene3D" id="3.40.50.300">
    <property type="entry name" value="P-loop containing nucleotide triphosphate hydrolases"/>
    <property type="match status" value="1"/>
</dbReference>
<evidence type="ECO:0000259" key="7">
    <source>
        <dbReference type="PROSITE" id="PS51721"/>
    </source>
</evidence>
<organism evidence="8 9">
    <name type="scientific">Magallana gigas</name>
    <name type="common">Pacific oyster</name>
    <name type="synonym">Crassostrea gigas</name>
    <dbReference type="NCBI Taxonomy" id="29159"/>
    <lineage>
        <taxon>Eukaryota</taxon>
        <taxon>Metazoa</taxon>
        <taxon>Spiralia</taxon>
        <taxon>Lophotrochozoa</taxon>
        <taxon>Mollusca</taxon>
        <taxon>Bivalvia</taxon>
        <taxon>Autobranchia</taxon>
        <taxon>Pteriomorphia</taxon>
        <taxon>Ostreida</taxon>
        <taxon>Ostreoidea</taxon>
        <taxon>Ostreidae</taxon>
        <taxon>Magallana</taxon>
    </lineage>
</organism>
<evidence type="ECO:0000256" key="5">
    <source>
        <dbReference type="ARBA" id="ARBA00023242"/>
    </source>
</evidence>
<evidence type="ECO:0000256" key="1">
    <source>
        <dbReference type="ARBA" id="ARBA00004123"/>
    </source>
</evidence>
<evidence type="ECO:0000256" key="4">
    <source>
        <dbReference type="ARBA" id="ARBA00023134"/>
    </source>
</evidence>
<evidence type="ECO:0000256" key="2">
    <source>
        <dbReference type="ARBA" id="ARBA00022741"/>
    </source>
</evidence>
<feature type="compositionally biased region" description="Acidic residues" evidence="6">
    <location>
        <begin position="477"/>
        <end position="512"/>
    </location>
</feature>
<feature type="compositionally biased region" description="Low complexity" evidence="6">
    <location>
        <begin position="517"/>
        <end position="536"/>
    </location>
</feature>
<feature type="domain" description="CP-type G" evidence="7">
    <location>
        <begin position="141"/>
        <end position="326"/>
    </location>
</feature>
<dbReference type="InterPro" id="IPR030378">
    <property type="entry name" value="G_CP_dom"/>
</dbReference>
<sequence length="602" mass="68213">MPNKKFLNKKSKRVSSAKRYKIEKLVRIHNKKAKKEAKKNPNKFIKKRKDPGIPNSLPFKESVLREAEERKRKIEEEREKLKERRKKEREKLQNKKRNLVSLVKDAEKKTQAFERKKNVGGSNLSQFSSGKSVETSLKAYYKEFKKVVDAADVILEVLDARDPLGSRCAQMEETIISSETNKKLVLVLNKIDLIPRENVEDWLKYLRNEFPTVAFKASTQTQNENLSQTKVALKHASDDLLKSSHCLGADLLMKLLGNYCRNQNIKTAIRVGVVGLPNTGKSSLINSLKRSRTCNVGAMPGVTKSMQEVHLDKHIKLLDSPGVVMTASSSDTSVILRNCVKLESLEDPIHPVDAILKRCSKEQLMLHFKVQDFKDTNEFLSLLATRQGKLKKGGVPDINKAAKAVLQEWTCGKITYYTHPPEKQMTHVSASIVQEMSKEFNIDDLLKEELDVLEGLKSKTTSHMLVDSLGPAKIVMSEEEIKVDEDEDMQEEDDSEEEEEEIMEDDMDDDMEELKATSVPVVKSTRSSSRKSSVSSDAPQKPLPTGQALGLKQLNKDRKKDFKKMKKQRKRSDKVAGELSEALTSAFSAQDGENYDFNVMKM</sequence>
<evidence type="ECO:0000313" key="8">
    <source>
        <dbReference type="EnsemblMetazoa" id="G30744.2:cds"/>
    </source>
</evidence>
<dbReference type="PRINTS" id="PR00326">
    <property type="entry name" value="GTP1OBG"/>
</dbReference>
<dbReference type="OMA" id="NWIKYFR"/>
<dbReference type="CDD" id="cd04178">
    <property type="entry name" value="Nucleostemin_like"/>
    <property type="match status" value="1"/>
</dbReference>
<dbReference type="InterPro" id="IPR027417">
    <property type="entry name" value="P-loop_NTPase"/>
</dbReference>
<dbReference type="InterPro" id="IPR006073">
    <property type="entry name" value="GTP-bd"/>
</dbReference>
<dbReference type="OrthoDB" id="444945at2759"/>
<dbReference type="Gene3D" id="1.10.1580.10">
    <property type="match status" value="1"/>
</dbReference>
<dbReference type="GO" id="GO:0005730">
    <property type="term" value="C:nucleolus"/>
    <property type="evidence" value="ECO:0007669"/>
    <property type="project" value="UniProtKB-ARBA"/>
</dbReference>
<keyword evidence="2" id="KW-0547">Nucleotide-binding</keyword>
<name>A0A8W8M608_MAGGI</name>
<dbReference type="PANTHER" id="PTHR11089:SF30">
    <property type="entry name" value="GUANINE NUCLEOTIDE-BINDING PROTEIN-LIKE 3 HOMOLOG"/>
    <property type="match status" value="1"/>
</dbReference>
<feature type="compositionally biased region" description="Basic residues" evidence="6">
    <location>
        <begin position="561"/>
        <end position="572"/>
    </location>
</feature>
<reference evidence="8" key="1">
    <citation type="submission" date="2022-08" db="UniProtKB">
        <authorList>
            <consortium name="EnsemblMetazoa"/>
        </authorList>
    </citation>
    <scope>IDENTIFICATION</scope>
    <source>
        <strain evidence="8">05x7-T-G4-1.051#20</strain>
    </source>
</reference>
<dbReference type="FunFam" id="3.40.50.300:FF:000493">
    <property type="entry name" value="Guanine nucleotide-binding protein-like 3-like protein"/>
    <property type="match status" value="1"/>
</dbReference>
<feature type="compositionally biased region" description="Basic and acidic residues" evidence="6">
    <location>
        <begin position="62"/>
        <end position="82"/>
    </location>
</feature>
<dbReference type="Pfam" id="PF08701">
    <property type="entry name" value="GN3L_Grn1"/>
    <property type="match status" value="1"/>
</dbReference>
<feature type="compositionally biased region" description="Basic residues" evidence="6">
    <location>
        <begin position="83"/>
        <end position="93"/>
    </location>
</feature>
<dbReference type="PROSITE" id="PS51721">
    <property type="entry name" value="G_CP"/>
    <property type="match status" value="1"/>
</dbReference>
<dbReference type="InterPro" id="IPR023179">
    <property type="entry name" value="GTP-bd_ortho_bundle_sf"/>
</dbReference>
<dbReference type="EnsemblMetazoa" id="G30744.1">
    <property type="protein sequence ID" value="G30744.1:cds"/>
    <property type="gene ID" value="G30744"/>
</dbReference>
<dbReference type="InterPro" id="IPR014813">
    <property type="entry name" value="Gnl3_N_dom"/>
</dbReference>
<accession>A0A8W8M608</accession>
<dbReference type="Proteomes" id="UP000005408">
    <property type="component" value="Unassembled WGS sequence"/>
</dbReference>
<dbReference type="FunFam" id="1.10.1580.10:FF:000002">
    <property type="entry name" value="Guanine nucleotide-binding protein-like 3 (nucleolar)-like"/>
    <property type="match status" value="1"/>
</dbReference>
<protein>
    <recommendedName>
        <fullName evidence="7">CP-type G domain-containing protein</fullName>
    </recommendedName>
</protein>
<feature type="region of interest" description="Disordered" evidence="6">
    <location>
        <begin position="32"/>
        <end position="93"/>
    </location>
</feature>
<keyword evidence="5" id="KW-0539">Nucleus</keyword>
<keyword evidence="9" id="KW-1185">Reference proteome</keyword>
<dbReference type="GO" id="GO:0005525">
    <property type="term" value="F:GTP binding"/>
    <property type="evidence" value="ECO:0007669"/>
    <property type="project" value="UniProtKB-KW"/>
</dbReference>
<dbReference type="AlphaFoldDB" id="A0A8W8M608"/>
<dbReference type="EnsemblMetazoa" id="G30744.2">
    <property type="protein sequence ID" value="G30744.2:cds"/>
    <property type="gene ID" value="G30744"/>
</dbReference>
<evidence type="ECO:0000313" key="9">
    <source>
        <dbReference type="Proteomes" id="UP000005408"/>
    </source>
</evidence>
<feature type="compositionally biased region" description="Basic residues" evidence="6">
    <location>
        <begin position="32"/>
        <end position="49"/>
    </location>
</feature>
<dbReference type="InterPro" id="IPR050755">
    <property type="entry name" value="TRAFAC_YlqF/YawG_RiboMat"/>
</dbReference>
<keyword evidence="3" id="KW-0175">Coiled coil</keyword>
<proteinExistence type="predicted"/>
<keyword evidence="4" id="KW-0342">GTP-binding</keyword>
<evidence type="ECO:0000256" key="3">
    <source>
        <dbReference type="ARBA" id="ARBA00023054"/>
    </source>
</evidence>
<evidence type="ECO:0000256" key="6">
    <source>
        <dbReference type="SAM" id="MobiDB-lite"/>
    </source>
</evidence>